<dbReference type="Pfam" id="PF17123">
    <property type="entry name" value="zf-RING_11"/>
    <property type="match status" value="1"/>
</dbReference>
<evidence type="ECO:0000256" key="1">
    <source>
        <dbReference type="SAM" id="MobiDB-lite"/>
    </source>
</evidence>
<evidence type="ECO:0000259" key="3">
    <source>
        <dbReference type="Pfam" id="PF17123"/>
    </source>
</evidence>
<feature type="region of interest" description="Disordered" evidence="1">
    <location>
        <begin position="126"/>
        <end position="153"/>
    </location>
</feature>
<dbReference type="AlphaFoldDB" id="A0AAP0G434"/>
<sequence length="162" mass="17751">MPTPSTDTPAPAMTPPPPPPHLTSSSSIFGSYFLIIVATAVLLIIAVTLLLNSCRCMFMDSVSHSVRSWRAKTEPKAAEMIPVCRYRENQSFSTECSVCLTAFQDGEKVRRLPACRHSFHAPAPVPRAVPERREGEGTAPEEDSGRRRSEEREVAIAIAPAF</sequence>
<feature type="compositionally biased region" description="Basic and acidic residues" evidence="1">
    <location>
        <begin position="143"/>
        <end position="153"/>
    </location>
</feature>
<evidence type="ECO:0000313" key="4">
    <source>
        <dbReference type="EMBL" id="KAK8936137.1"/>
    </source>
</evidence>
<evidence type="ECO:0000313" key="5">
    <source>
        <dbReference type="Proteomes" id="UP001418222"/>
    </source>
</evidence>
<gene>
    <name evidence="4" type="ORF">KSP39_PZI013381</name>
</gene>
<dbReference type="Gene3D" id="3.30.40.10">
    <property type="entry name" value="Zinc/RING finger domain, C3HC4 (zinc finger)"/>
    <property type="match status" value="1"/>
</dbReference>
<feature type="transmembrane region" description="Helical" evidence="2">
    <location>
        <begin position="29"/>
        <end position="51"/>
    </location>
</feature>
<evidence type="ECO:0000256" key="2">
    <source>
        <dbReference type="SAM" id="Phobius"/>
    </source>
</evidence>
<keyword evidence="2" id="KW-1133">Transmembrane helix</keyword>
<dbReference type="EMBL" id="JBBWWQ010000011">
    <property type="protein sequence ID" value="KAK8936137.1"/>
    <property type="molecule type" value="Genomic_DNA"/>
</dbReference>
<proteinExistence type="predicted"/>
<dbReference type="PANTHER" id="PTHR45676:SF98">
    <property type="entry name" value="RING-TYPE E3 UBIQUITIN TRANSFERASE"/>
    <property type="match status" value="1"/>
</dbReference>
<dbReference type="GO" id="GO:0016567">
    <property type="term" value="P:protein ubiquitination"/>
    <property type="evidence" value="ECO:0007669"/>
    <property type="project" value="TreeGrafter"/>
</dbReference>
<dbReference type="PANTHER" id="PTHR45676">
    <property type="entry name" value="RING-H2 FINGER PROTEIN ATL51-RELATED"/>
    <property type="match status" value="1"/>
</dbReference>
<comment type="caution">
    <text evidence="4">The sequence shown here is derived from an EMBL/GenBank/DDBJ whole genome shotgun (WGS) entry which is preliminary data.</text>
</comment>
<feature type="region of interest" description="Disordered" evidence="1">
    <location>
        <begin position="1"/>
        <end position="20"/>
    </location>
</feature>
<dbReference type="Proteomes" id="UP001418222">
    <property type="component" value="Unassembled WGS sequence"/>
</dbReference>
<reference evidence="4 5" key="1">
    <citation type="journal article" date="2022" name="Nat. Plants">
        <title>Genomes of leafy and leafless Platanthera orchids illuminate the evolution of mycoheterotrophy.</title>
        <authorList>
            <person name="Li M.H."/>
            <person name="Liu K.W."/>
            <person name="Li Z."/>
            <person name="Lu H.C."/>
            <person name="Ye Q.L."/>
            <person name="Zhang D."/>
            <person name="Wang J.Y."/>
            <person name="Li Y.F."/>
            <person name="Zhong Z.M."/>
            <person name="Liu X."/>
            <person name="Yu X."/>
            <person name="Liu D.K."/>
            <person name="Tu X.D."/>
            <person name="Liu B."/>
            <person name="Hao Y."/>
            <person name="Liao X.Y."/>
            <person name="Jiang Y.T."/>
            <person name="Sun W.H."/>
            <person name="Chen J."/>
            <person name="Chen Y.Q."/>
            <person name="Ai Y."/>
            <person name="Zhai J.W."/>
            <person name="Wu S.S."/>
            <person name="Zhou Z."/>
            <person name="Hsiao Y.Y."/>
            <person name="Wu W.L."/>
            <person name="Chen Y.Y."/>
            <person name="Lin Y.F."/>
            <person name="Hsu J.L."/>
            <person name="Li C.Y."/>
            <person name="Wang Z.W."/>
            <person name="Zhao X."/>
            <person name="Zhong W.Y."/>
            <person name="Ma X.K."/>
            <person name="Ma L."/>
            <person name="Huang J."/>
            <person name="Chen G.Z."/>
            <person name="Huang M.Z."/>
            <person name="Huang L."/>
            <person name="Peng D.H."/>
            <person name="Luo Y.B."/>
            <person name="Zou S.Q."/>
            <person name="Chen S.P."/>
            <person name="Lan S."/>
            <person name="Tsai W.C."/>
            <person name="Van de Peer Y."/>
            <person name="Liu Z.J."/>
        </authorList>
    </citation>
    <scope>NUCLEOTIDE SEQUENCE [LARGE SCALE GENOMIC DNA]</scope>
    <source>
        <strain evidence="4">Lor287</strain>
    </source>
</reference>
<dbReference type="InterPro" id="IPR013083">
    <property type="entry name" value="Znf_RING/FYVE/PHD"/>
</dbReference>
<feature type="compositionally biased region" description="Low complexity" evidence="1">
    <location>
        <begin position="1"/>
        <end position="11"/>
    </location>
</feature>
<accession>A0AAP0G434</accession>
<feature type="domain" description="RING-type" evidence="3">
    <location>
        <begin position="95"/>
        <end position="121"/>
    </location>
</feature>
<keyword evidence="2" id="KW-0472">Membrane</keyword>
<protein>
    <submittedName>
        <fullName evidence="4">E3 ubiquitin-protein ligase</fullName>
    </submittedName>
</protein>
<name>A0AAP0G434_9ASPA</name>
<organism evidence="4 5">
    <name type="scientific">Platanthera zijinensis</name>
    <dbReference type="NCBI Taxonomy" id="2320716"/>
    <lineage>
        <taxon>Eukaryota</taxon>
        <taxon>Viridiplantae</taxon>
        <taxon>Streptophyta</taxon>
        <taxon>Embryophyta</taxon>
        <taxon>Tracheophyta</taxon>
        <taxon>Spermatophyta</taxon>
        <taxon>Magnoliopsida</taxon>
        <taxon>Liliopsida</taxon>
        <taxon>Asparagales</taxon>
        <taxon>Orchidaceae</taxon>
        <taxon>Orchidoideae</taxon>
        <taxon>Orchideae</taxon>
        <taxon>Orchidinae</taxon>
        <taxon>Platanthera</taxon>
    </lineage>
</organism>
<keyword evidence="2" id="KW-0812">Transmembrane</keyword>
<dbReference type="SUPFAM" id="SSF57850">
    <property type="entry name" value="RING/U-box"/>
    <property type="match status" value="1"/>
</dbReference>
<dbReference type="InterPro" id="IPR001841">
    <property type="entry name" value="Znf_RING"/>
</dbReference>
<keyword evidence="5" id="KW-1185">Reference proteome</keyword>